<protein>
    <recommendedName>
        <fullName evidence="3">HEAT repeat domain-containing protein</fullName>
    </recommendedName>
</protein>
<dbReference type="Proteomes" id="UP000287547">
    <property type="component" value="Unassembled WGS sequence"/>
</dbReference>
<dbReference type="InterPro" id="IPR016024">
    <property type="entry name" value="ARM-type_fold"/>
</dbReference>
<dbReference type="EMBL" id="QHKI01000053">
    <property type="protein sequence ID" value="RSM73849.1"/>
    <property type="molecule type" value="Genomic_DNA"/>
</dbReference>
<dbReference type="Pfam" id="PF13646">
    <property type="entry name" value="HEAT_2"/>
    <property type="match status" value="1"/>
</dbReference>
<proteinExistence type="predicted"/>
<evidence type="ECO:0000313" key="2">
    <source>
        <dbReference type="Proteomes" id="UP000287547"/>
    </source>
</evidence>
<reference evidence="1 2" key="1">
    <citation type="submission" date="2018-05" db="EMBL/GenBank/DDBJ databases">
        <title>Evolution of GPA BGCs.</title>
        <authorList>
            <person name="Waglechner N."/>
            <person name="Wright G.D."/>
        </authorList>
    </citation>
    <scope>NUCLEOTIDE SEQUENCE [LARGE SCALE GENOMIC DNA]</scope>
    <source>
        <strain evidence="1 2">A82846</strain>
    </source>
</reference>
<dbReference type="InterPro" id="IPR011989">
    <property type="entry name" value="ARM-like"/>
</dbReference>
<dbReference type="Gene3D" id="1.25.10.10">
    <property type="entry name" value="Leucine-rich Repeat Variant"/>
    <property type="match status" value="1"/>
</dbReference>
<comment type="caution">
    <text evidence="1">The sequence shown here is derived from an EMBL/GenBank/DDBJ whole genome shotgun (WGS) entry which is preliminary data.</text>
</comment>
<dbReference type="OrthoDB" id="3692795at2"/>
<evidence type="ECO:0000313" key="1">
    <source>
        <dbReference type="EMBL" id="RSM73849.1"/>
    </source>
</evidence>
<evidence type="ECO:0008006" key="3">
    <source>
        <dbReference type="Google" id="ProtNLM"/>
    </source>
</evidence>
<dbReference type="AlphaFoldDB" id="A0A428YVF1"/>
<gene>
    <name evidence="1" type="ORF">DMH04_40530</name>
</gene>
<accession>A0A428YVF1</accession>
<dbReference type="SUPFAM" id="SSF48371">
    <property type="entry name" value="ARM repeat"/>
    <property type="match status" value="1"/>
</dbReference>
<organism evidence="1 2">
    <name type="scientific">Kibdelosporangium aridum</name>
    <dbReference type="NCBI Taxonomy" id="2030"/>
    <lineage>
        <taxon>Bacteria</taxon>
        <taxon>Bacillati</taxon>
        <taxon>Actinomycetota</taxon>
        <taxon>Actinomycetes</taxon>
        <taxon>Pseudonocardiales</taxon>
        <taxon>Pseudonocardiaceae</taxon>
        <taxon>Kibdelosporangium</taxon>
    </lineage>
</organism>
<sequence>MPEVLIELLDDPAVAPFAVQGLGRIKYAPAKPHLERALDSEDWNVRAQAKKALKRLG</sequence>
<dbReference type="RefSeq" id="WP_125728120.1">
    <property type="nucleotide sequence ID" value="NZ_QHKI01000053.1"/>
</dbReference>
<name>A0A428YVF1_KIBAR</name>